<dbReference type="GeneID" id="92380506"/>
<comment type="caution">
    <text evidence="2">The sequence shown here is derived from an EMBL/GenBank/DDBJ whole genome shotgun (WGS) entry which is preliminary data.</text>
</comment>
<dbReference type="Proteomes" id="UP000195570">
    <property type="component" value="Unassembled WGS sequence"/>
</dbReference>
<proteinExistence type="predicted"/>
<sequence>MSPWKKEEEVCGKPTQYNLQTCEYNWRSLPDTHFTFEAQNRRRRHIGILPGLQGTEKYEARKIPPMESPRADPSPPVWDARPPALPLQPLSQPTLNILPWSHEGLRQMIMANNMEAQHSYLRGV</sequence>
<gene>
    <name evidence="2" type="ORF">TEOVI_000657200</name>
</gene>
<organism evidence="2 3">
    <name type="scientific">Trypanosoma equiperdum</name>
    <dbReference type="NCBI Taxonomy" id="5694"/>
    <lineage>
        <taxon>Eukaryota</taxon>
        <taxon>Discoba</taxon>
        <taxon>Euglenozoa</taxon>
        <taxon>Kinetoplastea</taxon>
        <taxon>Metakinetoplastina</taxon>
        <taxon>Trypanosomatida</taxon>
        <taxon>Trypanosomatidae</taxon>
        <taxon>Trypanosoma</taxon>
    </lineage>
</organism>
<dbReference type="AlphaFoldDB" id="A0A1G4I1F6"/>
<feature type="region of interest" description="Disordered" evidence="1">
    <location>
        <begin position="57"/>
        <end position="85"/>
    </location>
</feature>
<evidence type="ECO:0000256" key="1">
    <source>
        <dbReference type="SAM" id="MobiDB-lite"/>
    </source>
</evidence>
<accession>A0A1G4I1F6</accession>
<dbReference type="VEuPathDB" id="TriTrypDB:TEOVI_000657200"/>
<protein>
    <submittedName>
        <fullName evidence="2">Uncharacterized protein</fullName>
    </submittedName>
</protein>
<keyword evidence="3" id="KW-1185">Reference proteome</keyword>
<evidence type="ECO:0000313" key="3">
    <source>
        <dbReference type="Proteomes" id="UP000195570"/>
    </source>
</evidence>
<reference evidence="2" key="1">
    <citation type="submission" date="2016-09" db="EMBL/GenBank/DDBJ databases">
        <authorList>
            <person name="Hebert L."/>
            <person name="Moumen B."/>
        </authorList>
    </citation>
    <scope>NUCLEOTIDE SEQUENCE [LARGE SCALE GENOMIC DNA]</scope>
    <source>
        <strain evidence="2">OVI</strain>
    </source>
</reference>
<name>A0A1G4I1F6_TRYEQ</name>
<dbReference type="RefSeq" id="XP_067077117.1">
    <property type="nucleotide sequence ID" value="XM_067221016.1"/>
</dbReference>
<dbReference type="EMBL" id="CZPT02000324">
    <property type="protein sequence ID" value="SCU65528.1"/>
    <property type="molecule type" value="Genomic_DNA"/>
</dbReference>
<evidence type="ECO:0000313" key="2">
    <source>
        <dbReference type="EMBL" id="SCU65528.1"/>
    </source>
</evidence>